<accession>A0A7Y0HFZ0</accession>
<dbReference type="GO" id="GO:0016747">
    <property type="term" value="F:acyltransferase activity, transferring groups other than amino-acyl groups"/>
    <property type="evidence" value="ECO:0007669"/>
    <property type="project" value="InterPro"/>
</dbReference>
<gene>
    <name evidence="2" type="ORF">HH303_11530</name>
</gene>
<dbReference type="Proteomes" id="UP000539372">
    <property type="component" value="Unassembled WGS sequence"/>
</dbReference>
<sequence length="203" mass="22489">MTASTDSDRLPPNGFAYRDPQEDDAAAILDLGRTLLLETDHYLRLPEERAGSVGDARALIRYFRDLPGAVMLHVWDEKEARPVAEGVLTRGGLQRISHVGTIGIGVLKSYWGRGLGQALMATLEDTARCNGIERLDFTVLAGNRRARDFYRRLGYREEGRRRRSVRFVAADGLSARYEDEIAMAKWIGPEDGSGIVGQGRAKG</sequence>
<evidence type="ECO:0000259" key="1">
    <source>
        <dbReference type="PROSITE" id="PS51186"/>
    </source>
</evidence>
<dbReference type="RefSeq" id="WP_169625482.1">
    <property type="nucleotide sequence ID" value="NZ_JABBNT010000003.1"/>
</dbReference>
<evidence type="ECO:0000313" key="2">
    <source>
        <dbReference type="EMBL" id="NMM45113.1"/>
    </source>
</evidence>
<dbReference type="CDD" id="cd04301">
    <property type="entry name" value="NAT_SF"/>
    <property type="match status" value="1"/>
</dbReference>
<dbReference type="Gene3D" id="3.40.630.30">
    <property type="match status" value="1"/>
</dbReference>
<evidence type="ECO:0000313" key="3">
    <source>
        <dbReference type="Proteomes" id="UP000539372"/>
    </source>
</evidence>
<keyword evidence="2" id="KW-0808">Transferase</keyword>
<dbReference type="InterPro" id="IPR000182">
    <property type="entry name" value="GNAT_dom"/>
</dbReference>
<dbReference type="PROSITE" id="PS51186">
    <property type="entry name" value="GNAT"/>
    <property type="match status" value="1"/>
</dbReference>
<name>A0A7Y0HFZ0_9PROT</name>
<dbReference type="InterPro" id="IPR016181">
    <property type="entry name" value="Acyl_CoA_acyltransferase"/>
</dbReference>
<comment type="caution">
    <text evidence="2">The sequence shown here is derived from an EMBL/GenBank/DDBJ whole genome shotgun (WGS) entry which is preliminary data.</text>
</comment>
<proteinExistence type="predicted"/>
<protein>
    <submittedName>
        <fullName evidence="2">N-acetyltransferase</fullName>
    </submittedName>
</protein>
<feature type="domain" description="N-acetyltransferase" evidence="1">
    <location>
        <begin position="15"/>
        <end position="188"/>
    </location>
</feature>
<dbReference type="AlphaFoldDB" id="A0A7Y0HFZ0"/>
<dbReference type="PANTHER" id="PTHR43072">
    <property type="entry name" value="N-ACETYLTRANSFERASE"/>
    <property type="match status" value="1"/>
</dbReference>
<organism evidence="2 3">
    <name type="scientific">Pacificispira spongiicola</name>
    <dbReference type="NCBI Taxonomy" id="2729598"/>
    <lineage>
        <taxon>Bacteria</taxon>
        <taxon>Pseudomonadati</taxon>
        <taxon>Pseudomonadota</taxon>
        <taxon>Alphaproteobacteria</taxon>
        <taxon>Rhodospirillales</taxon>
        <taxon>Rhodospirillaceae</taxon>
        <taxon>Pacificispira</taxon>
    </lineage>
</organism>
<reference evidence="2 3" key="1">
    <citation type="submission" date="2020-04" db="EMBL/GenBank/DDBJ databases">
        <title>Rhodospirillaceae bacterium KN72 isolated from deep sea.</title>
        <authorList>
            <person name="Zhang D.-C."/>
        </authorList>
    </citation>
    <scope>NUCLEOTIDE SEQUENCE [LARGE SCALE GENOMIC DNA]</scope>
    <source>
        <strain evidence="2 3">KN72</strain>
    </source>
</reference>
<keyword evidence="3" id="KW-1185">Reference proteome</keyword>
<dbReference type="EMBL" id="JABBNT010000003">
    <property type="protein sequence ID" value="NMM45113.1"/>
    <property type="molecule type" value="Genomic_DNA"/>
</dbReference>
<dbReference type="SUPFAM" id="SSF55729">
    <property type="entry name" value="Acyl-CoA N-acyltransferases (Nat)"/>
    <property type="match status" value="1"/>
</dbReference>
<dbReference type="Pfam" id="PF00583">
    <property type="entry name" value="Acetyltransf_1"/>
    <property type="match status" value="1"/>
</dbReference>